<organism evidence="12 13">
    <name type="scientific">Mizuhopecten yessoensis</name>
    <name type="common">Japanese scallop</name>
    <name type="synonym">Patinopecten yessoensis</name>
    <dbReference type="NCBI Taxonomy" id="6573"/>
    <lineage>
        <taxon>Eukaryota</taxon>
        <taxon>Metazoa</taxon>
        <taxon>Spiralia</taxon>
        <taxon>Lophotrochozoa</taxon>
        <taxon>Mollusca</taxon>
        <taxon>Bivalvia</taxon>
        <taxon>Autobranchia</taxon>
        <taxon>Pteriomorphia</taxon>
        <taxon>Pectinida</taxon>
        <taxon>Pectinoidea</taxon>
        <taxon>Pectinidae</taxon>
        <taxon>Mizuhopecten</taxon>
    </lineage>
</organism>
<keyword evidence="6 10" id="KW-0472">Membrane</keyword>
<dbReference type="PROSITE" id="PS00232">
    <property type="entry name" value="CADHERIN_1"/>
    <property type="match status" value="1"/>
</dbReference>
<keyword evidence="7" id="KW-0325">Glycoprotein</keyword>
<evidence type="ECO:0000259" key="11">
    <source>
        <dbReference type="PROSITE" id="PS50268"/>
    </source>
</evidence>
<dbReference type="InterPro" id="IPR050174">
    <property type="entry name" value="Protocadherin/Cadherin-CA"/>
</dbReference>
<dbReference type="CDD" id="cd11304">
    <property type="entry name" value="Cadherin_repeat"/>
    <property type="match status" value="4"/>
</dbReference>
<keyword evidence="13" id="KW-1185">Reference proteome</keyword>
<feature type="compositionally biased region" description="Polar residues" evidence="9">
    <location>
        <begin position="776"/>
        <end position="786"/>
    </location>
</feature>
<keyword evidence="3" id="KW-0677">Repeat</keyword>
<feature type="region of interest" description="Disordered" evidence="9">
    <location>
        <begin position="720"/>
        <end position="786"/>
    </location>
</feature>
<dbReference type="GO" id="GO:0005886">
    <property type="term" value="C:plasma membrane"/>
    <property type="evidence" value="ECO:0007669"/>
    <property type="project" value="InterPro"/>
</dbReference>
<feature type="compositionally biased region" description="Polar residues" evidence="9">
    <location>
        <begin position="725"/>
        <end position="737"/>
    </location>
</feature>
<dbReference type="GO" id="GO:0007156">
    <property type="term" value="P:homophilic cell adhesion via plasma membrane adhesion molecules"/>
    <property type="evidence" value="ECO:0007669"/>
    <property type="project" value="InterPro"/>
</dbReference>
<dbReference type="AlphaFoldDB" id="A0A210PZ25"/>
<comment type="caution">
    <text evidence="12">The sequence shown here is derived from an EMBL/GenBank/DDBJ whole genome shotgun (WGS) entry which is preliminary data.</text>
</comment>
<dbReference type="Proteomes" id="UP000242188">
    <property type="component" value="Unassembled WGS sequence"/>
</dbReference>
<dbReference type="STRING" id="6573.A0A210PZ25"/>
<dbReference type="EMBL" id="NEDP02005359">
    <property type="protein sequence ID" value="OWF41740.1"/>
    <property type="molecule type" value="Genomic_DNA"/>
</dbReference>
<evidence type="ECO:0000256" key="1">
    <source>
        <dbReference type="ARBA" id="ARBA00004167"/>
    </source>
</evidence>
<evidence type="ECO:0000256" key="9">
    <source>
        <dbReference type="SAM" id="MobiDB-lite"/>
    </source>
</evidence>
<dbReference type="PANTHER" id="PTHR24028:SF328">
    <property type="entry name" value="CADHERIN-3"/>
    <property type="match status" value="1"/>
</dbReference>
<evidence type="ECO:0000313" key="13">
    <source>
        <dbReference type="Proteomes" id="UP000242188"/>
    </source>
</evidence>
<dbReference type="InterPro" id="IPR002126">
    <property type="entry name" value="Cadherin-like_dom"/>
</dbReference>
<dbReference type="InterPro" id="IPR015919">
    <property type="entry name" value="Cadherin-like_sf"/>
</dbReference>
<dbReference type="SMART" id="SM00112">
    <property type="entry name" value="CA"/>
    <property type="match status" value="4"/>
</dbReference>
<feature type="domain" description="Cadherin" evidence="11">
    <location>
        <begin position="567"/>
        <end position="667"/>
    </location>
</feature>
<evidence type="ECO:0000256" key="3">
    <source>
        <dbReference type="ARBA" id="ARBA00022737"/>
    </source>
</evidence>
<keyword evidence="5 10" id="KW-1133">Transmembrane helix</keyword>
<dbReference type="SUPFAM" id="SSF49313">
    <property type="entry name" value="Cadherin-like"/>
    <property type="match status" value="5"/>
</dbReference>
<keyword evidence="2 10" id="KW-0812">Transmembrane</keyword>
<evidence type="ECO:0000256" key="7">
    <source>
        <dbReference type="ARBA" id="ARBA00023180"/>
    </source>
</evidence>
<accession>A0A210PZ25</accession>
<proteinExistence type="predicted"/>
<dbReference type="GO" id="GO:0005509">
    <property type="term" value="F:calcium ion binding"/>
    <property type="evidence" value="ECO:0007669"/>
    <property type="project" value="UniProtKB-UniRule"/>
</dbReference>
<evidence type="ECO:0000256" key="6">
    <source>
        <dbReference type="ARBA" id="ARBA00023136"/>
    </source>
</evidence>
<feature type="transmembrane region" description="Helical" evidence="10">
    <location>
        <begin position="673"/>
        <end position="698"/>
    </location>
</feature>
<reference evidence="12 13" key="1">
    <citation type="journal article" date="2017" name="Nat. Ecol. Evol.">
        <title>Scallop genome provides insights into evolution of bilaterian karyotype and development.</title>
        <authorList>
            <person name="Wang S."/>
            <person name="Zhang J."/>
            <person name="Jiao W."/>
            <person name="Li J."/>
            <person name="Xun X."/>
            <person name="Sun Y."/>
            <person name="Guo X."/>
            <person name="Huan P."/>
            <person name="Dong B."/>
            <person name="Zhang L."/>
            <person name="Hu X."/>
            <person name="Sun X."/>
            <person name="Wang J."/>
            <person name="Zhao C."/>
            <person name="Wang Y."/>
            <person name="Wang D."/>
            <person name="Huang X."/>
            <person name="Wang R."/>
            <person name="Lv J."/>
            <person name="Li Y."/>
            <person name="Zhang Z."/>
            <person name="Liu B."/>
            <person name="Lu W."/>
            <person name="Hui Y."/>
            <person name="Liang J."/>
            <person name="Zhou Z."/>
            <person name="Hou R."/>
            <person name="Li X."/>
            <person name="Liu Y."/>
            <person name="Li H."/>
            <person name="Ning X."/>
            <person name="Lin Y."/>
            <person name="Zhao L."/>
            <person name="Xing Q."/>
            <person name="Dou J."/>
            <person name="Li Y."/>
            <person name="Mao J."/>
            <person name="Guo H."/>
            <person name="Dou H."/>
            <person name="Li T."/>
            <person name="Mu C."/>
            <person name="Jiang W."/>
            <person name="Fu Q."/>
            <person name="Fu X."/>
            <person name="Miao Y."/>
            <person name="Liu J."/>
            <person name="Yu Q."/>
            <person name="Li R."/>
            <person name="Liao H."/>
            <person name="Li X."/>
            <person name="Kong Y."/>
            <person name="Jiang Z."/>
            <person name="Chourrout D."/>
            <person name="Li R."/>
            <person name="Bao Z."/>
        </authorList>
    </citation>
    <scope>NUCLEOTIDE SEQUENCE [LARGE SCALE GENOMIC DNA]</scope>
    <source>
        <strain evidence="12 13">PY_sf001</strain>
    </source>
</reference>
<evidence type="ECO:0000256" key="2">
    <source>
        <dbReference type="ARBA" id="ARBA00022692"/>
    </source>
</evidence>
<dbReference type="Gene3D" id="2.60.40.60">
    <property type="entry name" value="Cadherins"/>
    <property type="match status" value="5"/>
</dbReference>
<comment type="subcellular location">
    <subcellularLocation>
        <location evidence="1">Membrane</location>
        <topology evidence="1">Single-pass membrane protein</topology>
    </subcellularLocation>
</comment>
<dbReference type="OrthoDB" id="6134308at2759"/>
<sequence length="786" mass="85927">MYTESSGVIPYETGIYDNNIVVSIGDVTVGYNYSLSTPFVNDRVYAIASTVREGDTPDFTNLPASIDVYDDTPIGMTLYTVSFTDANIEDIPTLSVTVYSVNPSRPNVAFDTATGELTTTGLLSYGTFTIRLRVNDRCNNNNRRELILNVLNYPPVIGNLPASCDLSEVVTLETFLYEVTVSDASGDQVTCALNNTSPAGAPFLLKYVSGTSSYGIYSQSSPNLDFATVPLYTLTIFCTDGITTDVETFTVHVTKNSPAIFSNLPANVSVPLTTPLGTVVYTVRATDPEGSSVSYSMITCRSCWFSIASSGEVIVATSLLTKTSTTYNIDIRVYDGSTHSLSYTLTFIFTGINTQPVLDNLPRTLNIPESLAIGAEVFTLVMIDPDVTDTHSYVFSYSPASAATAFTFDTTTRRLTVATTLNYESGVTQYTISFTVDDGHLSDGPQDLIINILDVNDAPVFQKSIYSVTDLERNTNHVLPDPGFVVTDEDPGDTVSYTITSGNSLGRFKMDPLTGILTFTVNYDVDDSNMPQFVDLIVTATDSGDMTATVLLQVTLVDNNDNSPVWEQDSYETIIAADMTIGSSILQVRATDIDVEYNNNNIFYTIYSGSTEYFGIKDNGEIYLLKSVSIYGNYTELYVDIRATSTNRHVYVTLKVIVNPATSDDFFDDTGNVAWFSVCIVVGVVAVIVFSVMLYRYFRYGYVFANKTETSVEHLNLENTDSRNDVLSQGDNNTTTEDPVRGISPSNTPNRPPTTLRDGTPSTEPPRYNSPVMLQDVTSATEKNIP</sequence>
<evidence type="ECO:0000256" key="8">
    <source>
        <dbReference type="PROSITE-ProRule" id="PRU00043"/>
    </source>
</evidence>
<evidence type="ECO:0000256" key="5">
    <source>
        <dbReference type="ARBA" id="ARBA00022989"/>
    </source>
</evidence>
<dbReference type="PRINTS" id="PR00205">
    <property type="entry name" value="CADHERIN"/>
</dbReference>
<feature type="domain" description="Cadherin" evidence="11">
    <location>
        <begin position="262"/>
        <end position="358"/>
    </location>
</feature>
<evidence type="ECO:0000256" key="10">
    <source>
        <dbReference type="SAM" id="Phobius"/>
    </source>
</evidence>
<dbReference type="InterPro" id="IPR020894">
    <property type="entry name" value="Cadherin_CS"/>
</dbReference>
<feature type="domain" description="Cadherin" evidence="11">
    <location>
        <begin position="486"/>
        <end position="566"/>
    </location>
</feature>
<protein>
    <submittedName>
        <fullName evidence="12">Protocadherin Fat 3</fullName>
    </submittedName>
</protein>
<dbReference type="PROSITE" id="PS50268">
    <property type="entry name" value="CADHERIN_2"/>
    <property type="match status" value="4"/>
</dbReference>
<name>A0A210PZ25_MIZYE</name>
<keyword evidence="4 8" id="KW-0106">Calcium</keyword>
<gene>
    <name evidence="12" type="ORF">KP79_PYT23922</name>
</gene>
<feature type="compositionally biased region" description="Low complexity" evidence="9">
    <location>
        <begin position="744"/>
        <end position="755"/>
    </location>
</feature>
<feature type="domain" description="Cadherin" evidence="11">
    <location>
        <begin position="359"/>
        <end position="461"/>
    </location>
</feature>
<evidence type="ECO:0000256" key="4">
    <source>
        <dbReference type="ARBA" id="ARBA00022837"/>
    </source>
</evidence>
<dbReference type="Pfam" id="PF00028">
    <property type="entry name" value="Cadherin"/>
    <property type="match status" value="1"/>
</dbReference>
<dbReference type="PANTHER" id="PTHR24028">
    <property type="entry name" value="CADHERIN-87A"/>
    <property type="match status" value="1"/>
</dbReference>
<evidence type="ECO:0000313" key="12">
    <source>
        <dbReference type="EMBL" id="OWF41740.1"/>
    </source>
</evidence>